<dbReference type="PANTHER" id="PTHR13780:SF47">
    <property type="entry name" value="SNF1-RELATED PROTEIN KINASE REGULATORY SUBUNIT GAMMA-1-LIKE"/>
    <property type="match status" value="1"/>
</dbReference>
<dbReference type="CDD" id="cd02205">
    <property type="entry name" value="CBS_pair_SF"/>
    <property type="match status" value="1"/>
</dbReference>
<evidence type="ECO:0000256" key="3">
    <source>
        <dbReference type="PROSITE-ProRule" id="PRU00703"/>
    </source>
</evidence>
<dbReference type="AlphaFoldDB" id="A0ABD3GS02"/>
<reference evidence="5 6" key="1">
    <citation type="submission" date="2024-09" db="EMBL/GenBank/DDBJ databases">
        <title>Chromosome-scale assembly of Riccia sorocarpa.</title>
        <authorList>
            <person name="Paukszto L."/>
        </authorList>
    </citation>
    <scope>NUCLEOTIDE SEQUENCE [LARGE SCALE GENOMIC DNA]</scope>
    <source>
        <strain evidence="5">LP-2024</strain>
        <tissue evidence="5">Aerial parts of the thallus</tissue>
    </source>
</reference>
<name>A0ABD3GS02_9MARC</name>
<dbReference type="InterPro" id="IPR046342">
    <property type="entry name" value="CBS_dom_sf"/>
</dbReference>
<dbReference type="EMBL" id="JBJQOH010000007">
    <property type="protein sequence ID" value="KAL3679894.1"/>
    <property type="molecule type" value="Genomic_DNA"/>
</dbReference>
<dbReference type="Proteomes" id="UP001633002">
    <property type="component" value="Unassembled WGS sequence"/>
</dbReference>
<feature type="domain" description="CBS" evidence="4">
    <location>
        <begin position="292"/>
        <end position="352"/>
    </location>
</feature>
<feature type="domain" description="CBS" evidence="4">
    <location>
        <begin position="375"/>
        <end position="437"/>
    </location>
</feature>
<dbReference type="InterPro" id="IPR000644">
    <property type="entry name" value="CBS_dom"/>
</dbReference>
<gene>
    <name evidence="5" type="ORF">R1sor_022850</name>
</gene>
<keyword evidence="2 3" id="KW-0129">CBS domain</keyword>
<dbReference type="Gene3D" id="3.10.580.10">
    <property type="entry name" value="CBS-domain"/>
    <property type="match status" value="2"/>
</dbReference>
<comment type="caution">
    <text evidence="5">The sequence shown here is derived from an EMBL/GenBank/DDBJ whole genome shotgun (WGS) entry which is preliminary data.</text>
</comment>
<accession>A0ABD3GS02</accession>
<evidence type="ECO:0000256" key="1">
    <source>
        <dbReference type="ARBA" id="ARBA00022737"/>
    </source>
</evidence>
<keyword evidence="1" id="KW-0677">Repeat</keyword>
<dbReference type="InterPro" id="IPR050511">
    <property type="entry name" value="AMPK_gamma/SDS23_families"/>
</dbReference>
<dbReference type="Pfam" id="PF00571">
    <property type="entry name" value="CBS"/>
    <property type="match status" value="3"/>
</dbReference>
<evidence type="ECO:0000256" key="2">
    <source>
        <dbReference type="ARBA" id="ARBA00023122"/>
    </source>
</evidence>
<evidence type="ECO:0000313" key="6">
    <source>
        <dbReference type="Proteomes" id="UP001633002"/>
    </source>
</evidence>
<feature type="domain" description="CBS" evidence="4">
    <location>
        <begin position="55"/>
        <end position="120"/>
    </location>
</feature>
<dbReference type="SMART" id="SM00116">
    <property type="entry name" value="CBS"/>
    <property type="match status" value="4"/>
</dbReference>
<proteinExistence type="predicted"/>
<dbReference type="PROSITE" id="PS51371">
    <property type="entry name" value="CBS"/>
    <property type="match status" value="3"/>
</dbReference>
<organism evidence="5 6">
    <name type="scientific">Riccia sorocarpa</name>
    <dbReference type="NCBI Taxonomy" id="122646"/>
    <lineage>
        <taxon>Eukaryota</taxon>
        <taxon>Viridiplantae</taxon>
        <taxon>Streptophyta</taxon>
        <taxon>Embryophyta</taxon>
        <taxon>Marchantiophyta</taxon>
        <taxon>Marchantiopsida</taxon>
        <taxon>Marchantiidae</taxon>
        <taxon>Marchantiales</taxon>
        <taxon>Ricciaceae</taxon>
        <taxon>Riccia</taxon>
    </lineage>
</organism>
<keyword evidence="6" id="KW-1185">Reference proteome</keyword>
<evidence type="ECO:0000313" key="5">
    <source>
        <dbReference type="EMBL" id="KAL3679894.1"/>
    </source>
</evidence>
<evidence type="ECO:0000259" key="4">
    <source>
        <dbReference type="PROSITE" id="PS51371"/>
    </source>
</evidence>
<dbReference type="PANTHER" id="PTHR13780">
    <property type="entry name" value="AMP-ACTIVATED PROTEIN KINASE, GAMMA REGULATORY SUBUNIT"/>
    <property type="match status" value="1"/>
</dbReference>
<dbReference type="SUPFAM" id="SSF54631">
    <property type="entry name" value="CBS-domain pair"/>
    <property type="match status" value="2"/>
</dbReference>
<protein>
    <recommendedName>
        <fullName evidence="4">CBS domain-containing protein</fullName>
    </recommendedName>
</protein>
<sequence length="452" mass="48708">MASLQETVKNDHSSEELMKLWEEHQNYFGKGVPPGMREILNDAFSKVPVSSFPDLPSGEVIEISADDTISEAVRILSEHNIMSAPVRNPAADSNDPWSVRYIGMVDYPAVVLWVLEQAELAATALAAGTAAAVGVGAGAAGALGALVLGMTGPAAIAGLAAAAVGAAIAGGVAAETGVGKDAQTAANALGEDFYKVLLEEEPFRSIKVSEITNSYRWAPFLPIQPDDSMLTVLLLVSKFRLRSIPIVEAEKPSVENVITQSAIVRGLAHCKGREWFDCVAHKTLSQLDLPKMTADEVVFVEANKLILEAFILMRDSGVGGLPVVEGAERKVVGSITVRDVWFLFLKPKLFARRKELTVLDFMNIADSFSETEGHTAKFFPPLTCTESTTLEAVIDLLASRKAHRVYLVDNDMSLTGVVSIRDIISCFVSEPEGYFDQYFGGAFKDAIKDKNN</sequence>